<dbReference type="AlphaFoldDB" id="A0A834TY48"/>
<dbReference type="Gene3D" id="3.40.50.720">
    <property type="entry name" value="NAD(P)-binding Rossmann-like Domain"/>
    <property type="match status" value="1"/>
</dbReference>
<evidence type="ECO:0000313" key="5">
    <source>
        <dbReference type="Proteomes" id="UP000634136"/>
    </source>
</evidence>
<evidence type="ECO:0000256" key="1">
    <source>
        <dbReference type="ARBA" id="ARBA00022857"/>
    </source>
</evidence>
<dbReference type="GO" id="GO:0008839">
    <property type="term" value="F:4-hydroxy-tetrahydrodipicolinate reductase"/>
    <property type="evidence" value="ECO:0007669"/>
    <property type="project" value="InterPro"/>
</dbReference>
<organism evidence="4 5">
    <name type="scientific">Senna tora</name>
    <dbReference type="NCBI Taxonomy" id="362788"/>
    <lineage>
        <taxon>Eukaryota</taxon>
        <taxon>Viridiplantae</taxon>
        <taxon>Streptophyta</taxon>
        <taxon>Embryophyta</taxon>
        <taxon>Tracheophyta</taxon>
        <taxon>Spermatophyta</taxon>
        <taxon>Magnoliopsida</taxon>
        <taxon>eudicotyledons</taxon>
        <taxon>Gunneridae</taxon>
        <taxon>Pentapetalae</taxon>
        <taxon>rosids</taxon>
        <taxon>fabids</taxon>
        <taxon>Fabales</taxon>
        <taxon>Fabaceae</taxon>
        <taxon>Caesalpinioideae</taxon>
        <taxon>Cassia clade</taxon>
        <taxon>Senna</taxon>
    </lineage>
</organism>
<dbReference type="SUPFAM" id="SSF51735">
    <property type="entry name" value="NAD(P)-binding Rossmann-fold domains"/>
    <property type="match status" value="1"/>
</dbReference>
<name>A0A834TY48_9FABA</name>
<proteinExistence type="predicted"/>
<gene>
    <name evidence="4" type="ORF">G2W53_017303</name>
</gene>
<keyword evidence="2" id="KW-0560">Oxidoreductase</keyword>
<dbReference type="GO" id="GO:0019877">
    <property type="term" value="P:diaminopimelate biosynthetic process"/>
    <property type="evidence" value="ECO:0007669"/>
    <property type="project" value="TreeGrafter"/>
</dbReference>
<dbReference type="Pfam" id="PF01113">
    <property type="entry name" value="DapB_N"/>
    <property type="match status" value="1"/>
</dbReference>
<dbReference type="PANTHER" id="PTHR20836:SF0">
    <property type="entry name" value="4-HYDROXY-TETRAHYDRODIPICOLINATE REDUCTASE 1, CHLOROPLASTIC-RELATED"/>
    <property type="match status" value="1"/>
</dbReference>
<evidence type="ECO:0000313" key="4">
    <source>
        <dbReference type="EMBL" id="KAF7826139.1"/>
    </source>
</evidence>
<comment type="caution">
    <text evidence="4">The sequence shown here is derived from an EMBL/GenBank/DDBJ whole genome shotgun (WGS) entry which is preliminary data.</text>
</comment>
<reference evidence="4" key="1">
    <citation type="submission" date="2020-09" db="EMBL/GenBank/DDBJ databases">
        <title>Genome-Enabled Discovery of Anthraquinone Biosynthesis in Senna tora.</title>
        <authorList>
            <person name="Kang S.-H."/>
            <person name="Pandey R.P."/>
            <person name="Lee C.-M."/>
            <person name="Sim J.-S."/>
            <person name="Jeong J.-T."/>
            <person name="Choi B.-S."/>
            <person name="Jung M."/>
            <person name="Ginzburg D."/>
            <person name="Zhao K."/>
            <person name="Won S.Y."/>
            <person name="Oh T.-J."/>
            <person name="Yu Y."/>
            <person name="Kim N.-H."/>
            <person name="Lee O.R."/>
            <person name="Lee T.-H."/>
            <person name="Bashyal P."/>
            <person name="Kim T.-S."/>
            <person name="Lee W.-H."/>
            <person name="Kawkins C."/>
            <person name="Kim C.-K."/>
            <person name="Kim J.S."/>
            <person name="Ahn B.O."/>
            <person name="Rhee S.Y."/>
            <person name="Sohng J.K."/>
        </authorList>
    </citation>
    <scope>NUCLEOTIDE SEQUENCE</scope>
    <source>
        <tissue evidence="4">Leaf</tissue>
    </source>
</reference>
<feature type="domain" description="Dihydrodipicolinate reductase N-terminal" evidence="3">
    <location>
        <begin position="26"/>
        <end position="136"/>
    </location>
</feature>
<dbReference type="InterPro" id="IPR023940">
    <property type="entry name" value="DHDPR_bac"/>
</dbReference>
<evidence type="ECO:0000256" key="2">
    <source>
        <dbReference type="ARBA" id="ARBA00023002"/>
    </source>
</evidence>
<keyword evidence="5" id="KW-1185">Reference proteome</keyword>
<dbReference type="InterPro" id="IPR000846">
    <property type="entry name" value="DapB_N"/>
</dbReference>
<dbReference type="OrthoDB" id="10259487at2759"/>
<dbReference type="GO" id="GO:0009570">
    <property type="term" value="C:chloroplast stroma"/>
    <property type="evidence" value="ECO:0007669"/>
    <property type="project" value="TreeGrafter"/>
</dbReference>
<dbReference type="GO" id="GO:0009089">
    <property type="term" value="P:lysine biosynthetic process via diaminopimelate"/>
    <property type="evidence" value="ECO:0007669"/>
    <property type="project" value="InterPro"/>
</dbReference>
<sequence length="302" mass="33164">MKSPHAIVQPWLLSHPVPSASINKLPVMVNACTGKMGKAVIETAEINGLYVVPVSFSSEGRCGGDTYLTYPLSGKEFLVFGPSSNRKKILKTIFHHFPDLIVVDFTVPSAVNANAELYSKVRVPFVMGTNGGNRDMLFTNARDSDVYALISPQMNKKIAAFCGAVIMVAEKFPESFSGYSLSAVESRPAIDVGVSETTKCLIPSFKKLMGVDFDVDKVKSVRDPKSQREAIGVPEKHLSAHACRSFTLLSPDLTAKFQFQHFVYGTSEYAEGAAAAVHYLHSKVYLRDAKKVYTFFDALLRH</sequence>
<accession>A0A834TY48</accession>
<dbReference type="EMBL" id="JAAIUW010000006">
    <property type="protein sequence ID" value="KAF7826139.1"/>
    <property type="molecule type" value="Genomic_DNA"/>
</dbReference>
<evidence type="ECO:0000259" key="3">
    <source>
        <dbReference type="Pfam" id="PF01113"/>
    </source>
</evidence>
<dbReference type="InterPro" id="IPR036291">
    <property type="entry name" value="NAD(P)-bd_dom_sf"/>
</dbReference>
<protein>
    <submittedName>
        <fullName evidence="4">4-hydroxy-tetrahydrodipicolinate reductase 2, chloroplastic-like</fullName>
    </submittedName>
</protein>
<dbReference type="PANTHER" id="PTHR20836">
    <property type="entry name" value="DIHYDRODIPICOLINATE REDUCTASE"/>
    <property type="match status" value="1"/>
</dbReference>
<dbReference type="Proteomes" id="UP000634136">
    <property type="component" value="Unassembled WGS sequence"/>
</dbReference>
<keyword evidence="1" id="KW-0521">NADP</keyword>